<name>A0A3E4YKJ1_9FIRM</name>
<dbReference type="Proteomes" id="UP000260758">
    <property type="component" value="Unassembled WGS sequence"/>
</dbReference>
<sequence>MIKQIILERNKKYVNEGTMGFDDYTLKKEPMKDFCLRVSNEANNIDGKIINISYPSEDLAIIVYKNKIKE</sequence>
<proteinExistence type="predicted"/>
<dbReference type="EMBL" id="QSTP01000001">
    <property type="protein sequence ID" value="RGM75268.1"/>
    <property type="molecule type" value="Genomic_DNA"/>
</dbReference>
<protein>
    <submittedName>
        <fullName evidence="1">Uncharacterized protein</fullName>
    </submittedName>
</protein>
<accession>A0A3E4YKJ1</accession>
<comment type="caution">
    <text evidence="1">The sequence shown here is derived from an EMBL/GenBank/DDBJ whole genome shotgun (WGS) entry which is preliminary data.</text>
</comment>
<gene>
    <name evidence="1" type="ORF">DXB99_01685</name>
</gene>
<evidence type="ECO:0000313" key="2">
    <source>
        <dbReference type="Proteomes" id="UP000260758"/>
    </source>
</evidence>
<reference evidence="1 2" key="1">
    <citation type="submission" date="2018-08" db="EMBL/GenBank/DDBJ databases">
        <title>A genome reference for cultivated species of the human gut microbiota.</title>
        <authorList>
            <person name="Zou Y."/>
            <person name="Xue W."/>
            <person name="Luo G."/>
        </authorList>
    </citation>
    <scope>NUCLEOTIDE SEQUENCE [LARGE SCALE GENOMIC DNA]</scope>
    <source>
        <strain evidence="1 2">OM07-13</strain>
    </source>
</reference>
<dbReference type="AlphaFoldDB" id="A0A3E4YKJ1"/>
<organism evidence="1 2">
    <name type="scientific">Agathobacter rectalis</name>
    <dbReference type="NCBI Taxonomy" id="39491"/>
    <lineage>
        <taxon>Bacteria</taxon>
        <taxon>Bacillati</taxon>
        <taxon>Bacillota</taxon>
        <taxon>Clostridia</taxon>
        <taxon>Lachnospirales</taxon>
        <taxon>Lachnospiraceae</taxon>
        <taxon>Agathobacter</taxon>
    </lineage>
</organism>
<dbReference type="RefSeq" id="WP_117718026.1">
    <property type="nucleotide sequence ID" value="NZ_QSTP01000001.1"/>
</dbReference>
<evidence type="ECO:0000313" key="1">
    <source>
        <dbReference type="EMBL" id="RGM75268.1"/>
    </source>
</evidence>